<feature type="compositionally biased region" description="Basic residues" evidence="1">
    <location>
        <begin position="418"/>
        <end position="456"/>
    </location>
</feature>
<dbReference type="PANTHER" id="PTHR40269:SF1">
    <property type="entry name" value="OUTER MEMBRANE PROTEIN"/>
    <property type="match status" value="1"/>
</dbReference>
<organism evidence="2 3">
    <name type="scientific">Aurantimonas endophytica</name>
    <dbReference type="NCBI Taxonomy" id="1522175"/>
    <lineage>
        <taxon>Bacteria</taxon>
        <taxon>Pseudomonadati</taxon>
        <taxon>Pseudomonadota</taxon>
        <taxon>Alphaproteobacteria</taxon>
        <taxon>Hyphomicrobiales</taxon>
        <taxon>Aurantimonadaceae</taxon>
        <taxon>Aurantimonas</taxon>
    </lineage>
</organism>
<evidence type="ECO:0000313" key="3">
    <source>
        <dbReference type="Proteomes" id="UP000588647"/>
    </source>
</evidence>
<dbReference type="Proteomes" id="UP000588647">
    <property type="component" value="Unassembled WGS sequence"/>
</dbReference>
<accession>A0A7W6HI51</accession>
<dbReference type="InterPro" id="IPR021728">
    <property type="entry name" value="DUF3300"/>
</dbReference>
<comment type="caution">
    <text evidence="2">The sequence shown here is derived from an EMBL/GenBank/DDBJ whole genome shotgun (WGS) entry which is preliminary data.</text>
</comment>
<keyword evidence="3" id="KW-1185">Reference proteome</keyword>
<protein>
    <recommendedName>
        <fullName evidence="4">DUF3300 domain-containing protein</fullName>
    </recommendedName>
</protein>
<proteinExistence type="predicted"/>
<name>A0A7W6HI51_9HYPH</name>
<dbReference type="EMBL" id="JACIEM010000007">
    <property type="protein sequence ID" value="MBB4005646.1"/>
    <property type="molecule type" value="Genomic_DNA"/>
</dbReference>
<dbReference type="Pfam" id="PF11737">
    <property type="entry name" value="DUF3300"/>
    <property type="match status" value="1"/>
</dbReference>
<gene>
    <name evidence="2" type="ORF">GGR03_004748</name>
</gene>
<evidence type="ECO:0000256" key="1">
    <source>
        <dbReference type="SAM" id="MobiDB-lite"/>
    </source>
</evidence>
<feature type="region of interest" description="Disordered" evidence="1">
    <location>
        <begin position="360"/>
        <end position="491"/>
    </location>
</feature>
<evidence type="ECO:0008006" key="4">
    <source>
        <dbReference type="Google" id="ProtNLM"/>
    </source>
</evidence>
<dbReference type="AlphaFoldDB" id="A0A7W6HI51"/>
<evidence type="ECO:0000313" key="2">
    <source>
        <dbReference type="EMBL" id="MBB4005646.1"/>
    </source>
</evidence>
<feature type="compositionally biased region" description="Basic residues" evidence="1">
    <location>
        <begin position="464"/>
        <end position="491"/>
    </location>
</feature>
<dbReference type="PANTHER" id="PTHR40269">
    <property type="entry name" value="OUTER MEMBRANE PROTEIN-RELATED"/>
    <property type="match status" value="1"/>
</dbReference>
<sequence>MAKQIRAHRKSRVHSAVEMRATTMRNRRFVSAGAMAIAILLAANGSDMTTIAQEQTAAADPGAAAAQAPEPLSADELEVLVARIALYPDELIALISSASLYPLQIVEAARFLDEHAKDSSLQAKESWDGSVISLLNYPEIVKMMSVDLDWTQALADVLAYQQKDVLIAIQQLREEAVAKGIIKTDDKVKVENSGGNIIIQPASPETVYVPRYEPQMLYEPNYVAAPIAYYPDPYPTYWYPTAPFFAAAVTGVVWAAAVDWDDWDLWGGHWDGGDIDVDCNNCFNNRYFDGNINFNDVDWKNVDRSKLNFDRDQFAKFDRTNIKNRVATNRANSIGNRASEIKRDRTSNLSNLTVKAHDIRKSTLDGLKKPGGAQARARPNVQRPAARPNVPRPTARPDGNRREASRPNVQRPANVHRPAGKPKMAHKVDHRPKHHGALGHPHRGKVTKVHSNRGHHAMGGGHRGGGRAVHHAGGRRTMHHGGGHRGGGRRR</sequence>
<reference evidence="2 3" key="1">
    <citation type="submission" date="2020-08" db="EMBL/GenBank/DDBJ databases">
        <title>Genomic Encyclopedia of Type Strains, Phase IV (KMG-IV): sequencing the most valuable type-strain genomes for metagenomic binning, comparative biology and taxonomic classification.</title>
        <authorList>
            <person name="Goeker M."/>
        </authorList>
    </citation>
    <scope>NUCLEOTIDE SEQUENCE [LARGE SCALE GENOMIC DNA]</scope>
    <source>
        <strain evidence="2 3">DSM 103570</strain>
    </source>
</reference>